<evidence type="ECO:0000313" key="4">
    <source>
        <dbReference type="Proteomes" id="UP000199048"/>
    </source>
</evidence>
<feature type="region of interest" description="Disordered" evidence="1">
    <location>
        <begin position="29"/>
        <end position="66"/>
    </location>
</feature>
<dbReference type="EMBL" id="FOTK01000003">
    <property type="protein sequence ID" value="SFL31430.1"/>
    <property type="molecule type" value="Genomic_DNA"/>
</dbReference>
<dbReference type="OrthoDB" id="4751721at2"/>
<name>A0A1I4GPM6_9HYPH</name>
<dbReference type="RefSeq" id="WP_092037555.1">
    <property type="nucleotide sequence ID" value="NZ_FOTK01000003.1"/>
</dbReference>
<protein>
    <recommendedName>
        <fullName evidence="5">DUF3761 domain-containing protein</fullName>
    </recommendedName>
</protein>
<feature type="signal peptide" evidence="2">
    <location>
        <begin position="1"/>
        <end position="25"/>
    </location>
</feature>
<feature type="chain" id="PRO_5011710647" description="DUF3761 domain-containing protein" evidence="2">
    <location>
        <begin position="26"/>
        <end position="95"/>
    </location>
</feature>
<evidence type="ECO:0008006" key="5">
    <source>
        <dbReference type="Google" id="ProtNLM"/>
    </source>
</evidence>
<evidence type="ECO:0000256" key="2">
    <source>
        <dbReference type="SAM" id="SignalP"/>
    </source>
</evidence>
<reference evidence="4" key="1">
    <citation type="submission" date="2016-10" db="EMBL/GenBank/DDBJ databases">
        <authorList>
            <person name="Varghese N."/>
            <person name="Submissions S."/>
        </authorList>
    </citation>
    <scope>NUCLEOTIDE SEQUENCE [LARGE SCALE GENOMIC DNA]</scope>
    <source>
        <strain evidence="4">BL36</strain>
    </source>
</reference>
<dbReference type="Proteomes" id="UP000199048">
    <property type="component" value="Unassembled WGS sequence"/>
</dbReference>
<keyword evidence="4" id="KW-1185">Reference proteome</keyword>
<gene>
    <name evidence="3" type="ORF">SAMN05192568_1003118</name>
</gene>
<accession>A0A1I4GPM6</accession>
<evidence type="ECO:0000313" key="3">
    <source>
        <dbReference type="EMBL" id="SFL31430.1"/>
    </source>
</evidence>
<proteinExistence type="predicted"/>
<dbReference type="Pfam" id="PF12587">
    <property type="entry name" value="DUF3761"/>
    <property type="match status" value="1"/>
</dbReference>
<organism evidence="3 4">
    <name type="scientific">Methylobacterium pseudosasicola</name>
    <dbReference type="NCBI Taxonomy" id="582667"/>
    <lineage>
        <taxon>Bacteria</taxon>
        <taxon>Pseudomonadati</taxon>
        <taxon>Pseudomonadota</taxon>
        <taxon>Alphaproteobacteria</taxon>
        <taxon>Hyphomicrobiales</taxon>
        <taxon>Methylobacteriaceae</taxon>
        <taxon>Methylobacterium</taxon>
    </lineage>
</organism>
<dbReference type="InterPro" id="IPR022236">
    <property type="entry name" value="DUF3761"/>
</dbReference>
<evidence type="ECO:0000256" key="1">
    <source>
        <dbReference type="SAM" id="MobiDB-lite"/>
    </source>
</evidence>
<keyword evidence="2" id="KW-0732">Signal</keyword>
<feature type="compositionally biased region" description="Basic and acidic residues" evidence="1">
    <location>
        <begin position="29"/>
        <end position="60"/>
    </location>
</feature>
<dbReference type="AlphaFoldDB" id="A0A1I4GPM6"/>
<sequence>MMRLACPRLALAGAVLLGLAGGASAREFREPDESTLDRHGHYRNRDGFEVHRPAKTRDGNKPAGATAKCRDETWSFSRNHRGTCSGHGGVAHWEG</sequence>
<dbReference type="STRING" id="582667.SAMN05192568_1003118"/>